<protein>
    <submittedName>
        <fullName evidence="1">Uncharacterized protein</fullName>
    </submittedName>
</protein>
<dbReference type="KEGG" id="saq:Sare_2981"/>
<dbReference type="EMBL" id="CP000850">
    <property type="protein sequence ID" value="ABV98806.1"/>
    <property type="molecule type" value="Genomic_DNA"/>
</dbReference>
<organism evidence="1">
    <name type="scientific">Salinispora arenicola (strain CNS-205)</name>
    <dbReference type="NCBI Taxonomy" id="391037"/>
    <lineage>
        <taxon>Bacteria</taxon>
        <taxon>Bacillati</taxon>
        <taxon>Actinomycetota</taxon>
        <taxon>Actinomycetes</taxon>
        <taxon>Micromonosporales</taxon>
        <taxon>Micromonosporaceae</taxon>
        <taxon>Salinispora</taxon>
    </lineage>
</organism>
<dbReference type="PATRIC" id="fig|391037.6.peg.3015"/>
<dbReference type="AlphaFoldDB" id="A8M7D3"/>
<sequence length="270" mass="29019">MAKSKPLFGMQAMLRLERDTASAIETLRRYAPLADEIGADGIDVDDERADLLLSGSLVAVSEARAMHAMARPLLHRFGWTERDFVYSPNVRYAETLGPPSGLPATRLVIDRAGQEMGWEGATHGTGRTPDRNLDIGPAETDVVGRLFVTVPATTIAGTVAALEPWLPRVEPSGACVDPGRAALLYVTRGGLRTEAERLGLGPVETGRIEGDADHVIETATAADGTTLWLRRGTDPVDRYWPGIIEIQEMDPPLPCLGPDWPGPARSPGPV</sequence>
<dbReference type="OrthoDB" id="3350670at2"/>
<dbReference type="HOGENOM" id="CLU_1030100_0_0_11"/>
<accession>A8M7D3</accession>
<dbReference type="eggNOG" id="ENOG5031ZV7">
    <property type="taxonomic scope" value="Bacteria"/>
</dbReference>
<gene>
    <name evidence="1" type="ordered locus">Sare_2981</name>
</gene>
<evidence type="ECO:0000313" key="1">
    <source>
        <dbReference type="EMBL" id="ABV98806.1"/>
    </source>
</evidence>
<proteinExistence type="predicted"/>
<reference evidence="1" key="1">
    <citation type="submission" date="2007-10" db="EMBL/GenBank/DDBJ databases">
        <title>Complete sequence of Salinispora arenicola CNS-205.</title>
        <authorList>
            <consortium name="US DOE Joint Genome Institute"/>
            <person name="Copeland A."/>
            <person name="Lucas S."/>
            <person name="Lapidus A."/>
            <person name="Barry K."/>
            <person name="Glavina del Rio T."/>
            <person name="Dalin E."/>
            <person name="Tice H."/>
            <person name="Pitluck S."/>
            <person name="Foster B."/>
            <person name="Schmutz J."/>
            <person name="Larimer F."/>
            <person name="Land M."/>
            <person name="Hauser L."/>
            <person name="Kyrpides N."/>
            <person name="Ivanova N."/>
            <person name="Jensen P.R."/>
            <person name="Moore B.S."/>
            <person name="Penn K."/>
            <person name="Jenkins C."/>
            <person name="Udwary D."/>
            <person name="Xiang L."/>
            <person name="Gontang E."/>
            <person name="Richardson P."/>
        </authorList>
    </citation>
    <scope>NUCLEOTIDE SEQUENCE [LARGE SCALE GENOMIC DNA]</scope>
    <source>
        <strain evidence="1">CNS-205</strain>
    </source>
</reference>
<name>A8M7D3_SALAI</name>